<feature type="coiled-coil region" evidence="1">
    <location>
        <begin position="1030"/>
        <end position="1074"/>
    </location>
</feature>
<reference evidence="3" key="1">
    <citation type="submission" date="2010-07" db="EMBL/GenBank/DDBJ databases">
        <authorList>
            <person name="Muzny D."/>
            <person name="Qin X."/>
            <person name="Buhay C."/>
            <person name="Dugan-Rocha S."/>
            <person name="Ding Y."/>
            <person name="Chen G."/>
            <person name="Hawes A."/>
            <person name="Holder M."/>
            <person name="Jhangiani S."/>
            <person name="Johnson A."/>
            <person name="Khan Z."/>
            <person name="Li Z."/>
            <person name="Liu W."/>
            <person name="Liu X."/>
            <person name="Perez L."/>
            <person name="Shen H."/>
            <person name="Wang Q."/>
            <person name="Watt J."/>
            <person name="Xi L."/>
            <person name="Xin Y."/>
            <person name="Zhou J."/>
            <person name="Deng J."/>
            <person name="Jiang H."/>
            <person name="Liu Y."/>
            <person name="Qu J."/>
            <person name="Song X.-Z."/>
            <person name="Zhang L."/>
            <person name="Villasana D."/>
            <person name="Johnson A."/>
            <person name="Liu J."/>
            <person name="Liyanage D."/>
            <person name="Lorensuhewa L."/>
            <person name="Robinson T."/>
            <person name="Song A."/>
            <person name="Song B.-B."/>
            <person name="Dinh H."/>
            <person name="Thornton R."/>
            <person name="Coyle M."/>
            <person name="Francisco L."/>
            <person name="Jackson L."/>
            <person name="Javaid M."/>
            <person name="Korchina V."/>
            <person name="Kovar C."/>
            <person name="Mata R."/>
            <person name="Mathew T."/>
            <person name="Ngo R."/>
            <person name="Nguyen L."/>
            <person name="Nguyen N."/>
            <person name="Okwuonu G."/>
            <person name="Ongeri F."/>
            <person name="Pham C."/>
            <person name="Simmons D."/>
            <person name="Wilczek-Boney K."/>
            <person name="Hale W."/>
            <person name="Jakkamsetti A."/>
            <person name="Pham P."/>
            <person name="Ruth R."/>
            <person name="San Lucas F."/>
            <person name="Warren J."/>
            <person name="Zhang J."/>
            <person name="Zhao Z."/>
            <person name="Zhou C."/>
            <person name="Zhu D."/>
            <person name="Lee S."/>
            <person name="Bess C."/>
            <person name="Blankenburg K."/>
            <person name="Forbes L."/>
            <person name="Fu Q."/>
            <person name="Gubbala S."/>
            <person name="Hirani K."/>
            <person name="Jayaseelan J.C."/>
            <person name="Lara F."/>
            <person name="Munidasa M."/>
            <person name="Palculict T."/>
            <person name="Patil S."/>
            <person name="Pu L.-L."/>
            <person name="Saada N."/>
            <person name="Tang L."/>
            <person name="Weissenberger G."/>
            <person name="Zhu Y."/>
            <person name="Hemphill L."/>
            <person name="Shang Y."/>
            <person name="Youmans B."/>
            <person name="Ayvaz T."/>
            <person name="Ross M."/>
            <person name="Santibanez J."/>
            <person name="Aqrawi P."/>
            <person name="Gross S."/>
            <person name="Joshi V."/>
            <person name="Fowler G."/>
            <person name="Nazareth L."/>
            <person name="Reid J."/>
            <person name="Worley K."/>
            <person name="Petrosino J."/>
            <person name="Highlander S."/>
            <person name="Gibbs R."/>
        </authorList>
    </citation>
    <scope>NUCLEOTIDE SEQUENCE [LARGE SCALE GENOMIC DNA]</scope>
    <source>
        <strain evidence="3">ATCC 33861</strain>
    </source>
</reference>
<keyword evidence="2" id="KW-0732">Signal</keyword>
<dbReference type="eggNOG" id="COG3209">
    <property type="taxonomic scope" value="Bacteria"/>
</dbReference>
<evidence type="ECO:0000256" key="2">
    <source>
        <dbReference type="SAM" id="SignalP"/>
    </source>
</evidence>
<evidence type="ECO:0000256" key="1">
    <source>
        <dbReference type="SAM" id="Coils"/>
    </source>
</evidence>
<dbReference type="SUPFAM" id="SSF50978">
    <property type="entry name" value="WD40 repeat-like"/>
    <property type="match status" value="1"/>
</dbReference>
<comment type="caution">
    <text evidence="3">The sequence shown here is derived from an EMBL/GenBank/DDBJ whole genome shotgun (WGS) entry which is preliminary data.</text>
</comment>
<dbReference type="HOGENOM" id="CLU_277049_0_0_10"/>
<evidence type="ECO:0000313" key="4">
    <source>
        <dbReference type="Proteomes" id="UP000006258"/>
    </source>
</evidence>
<proteinExistence type="predicted"/>
<dbReference type="RefSeq" id="WP_003001243.1">
    <property type="nucleotide sequence ID" value="NZ_GL379776.1"/>
</dbReference>
<dbReference type="eggNOG" id="COG5295">
    <property type="taxonomic scope" value="Bacteria"/>
</dbReference>
<organism evidence="3 4">
    <name type="scientific">Sphingobacterium spiritivorum ATCC 33861</name>
    <dbReference type="NCBI Taxonomy" id="525373"/>
    <lineage>
        <taxon>Bacteria</taxon>
        <taxon>Pseudomonadati</taxon>
        <taxon>Bacteroidota</taxon>
        <taxon>Sphingobacteriia</taxon>
        <taxon>Sphingobacteriales</taxon>
        <taxon>Sphingobacteriaceae</taxon>
        <taxon>Sphingobacterium</taxon>
    </lineage>
</organism>
<feature type="signal peptide" evidence="2">
    <location>
        <begin position="1"/>
        <end position="20"/>
    </location>
</feature>
<gene>
    <name evidence="3" type="ORF">HMPREF0766_12026</name>
</gene>
<accession>D7VM29</accession>
<name>D7VM29_SPHSI</name>
<keyword evidence="4" id="KW-1185">Reference proteome</keyword>
<feature type="chain" id="PRO_5003107692" description="Peptidase S74 domain-containing protein" evidence="2">
    <location>
        <begin position="21"/>
        <end position="1083"/>
    </location>
</feature>
<dbReference type="InterPro" id="IPR036322">
    <property type="entry name" value="WD40_repeat_dom_sf"/>
</dbReference>
<dbReference type="Proteomes" id="UP000006258">
    <property type="component" value="Unassembled WGS sequence"/>
</dbReference>
<dbReference type="AlphaFoldDB" id="D7VM29"/>
<keyword evidence="1" id="KW-0175">Coiled coil</keyword>
<sequence>MKKHSLLVLLSCLAVATGYAQQKIGDGSISGASNLPNKDAILELSSKYKGLLFSRVELQSTTNPAPLQSNQHVLGMMVYNTAKVGDVSPGIYYNDGNKWIAVGNSYGAINITYNPSTFEMSFIDVNGNPVTINLKDVVKANETLTTLAYDNTTKILTYTDEKNLPTTINISTLVTGNETLTVLTYDPATNKLTYKDEAGTINSLDISNLVKNNETLTTLAYDNTTKILTYTDEKNLPTTINISTLVTGNETLTVLTYDPATNKLTYKDEAGTINTLDISNLVKNNETLTTLAYDNTTKILTYTDEKNLPTTINISTLVTGNETLTVLTYDPATNKLTYKDEAGTINTLDISNLVKNNETLTTLAYDNTTKILTYTDEKNLPTTINISTLVTGNETLTVLTYDPATNKLTYKDEAGTINTLDISNLVKNNQTTTTVVAGTATSVTSSTVGNNTAYTINVTPATTTSTGAVKPGSGLSVAADGTLSVNSSGTGGIGKDFTSTDLNITNGTGATLTDVVADIKTNAVTTIKIADANVTAAKLTAGTGTAGRVAIADATGAVTYGKLPASSVTGENFTSTDLNITGGTGATLTTVTANINDGVITPSKLANAGANQVLTTSATGLPQWVNQNTLVPATTNTLVNNGTNTLTSTVDGVTATAQVVNTVANSLSGSNLTTTVNGVTATALDLAPAVQNALKFANGTNATLTGNGTIATPYKYDVATANGTTLGVVKEAATDPTVNIVNGELSVNPANVATSLGKDVTAGSTKVILGGTPTGAVLKPFSIDVATANGTSLGVVKEATTNPTVNIINGELAVNPVNVATSLGKTITTDGIIKVNAVNALAGSVLADAVLSIADGSITSTKITDGTIVNADIANSTISEEKIANAGANQVLTTSATGVPQWVNQNTLEPWREQGTSNGATTNLQNIYQMGNVAIGAGATALTGADANAKLYVNGTITTASSLYADYVFEDYLEGTSKLNSDYSFKSLDEVETFINENKHLPGVTGIKGLSKNEKGEYIFNISELSVQILEKVEELYLHTIEQKKQLDNKDREIETLKETVKNMNDRLERIEKLYGTQASHTK</sequence>
<dbReference type="EMBL" id="ACHA02000010">
    <property type="protein sequence ID" value="EFK58034.1"/>
    <property type="molecule type" value="Genomic_DNA"/>
</dbReference>
<protein>
    <recommendedName>
        <fullName evidence="5">Peptidase S74 domain-containing protein</fullName>
    </recommendedName>
</protein>
<dbReference type="OrthoDB" id="9808953at2"/>
<dbReference type="STRING" id="525373.HMPREF0766_12026"/>
<evidence type="ECO:0000313" key="3">
    <source>
        <dbReference type="EMBL" id="EFK58034.1"/>
    </source>
</evidence>
<evidence type="ECO:0008006" key="5">
    <source>
        <dbReference type="Google" id="ProtNLM"/>
    </source>
</evidence>